<reference evidence="6" key="1">
    <citation type="submission" date="2018-06" db="EMBL/GenBank/DDBJ databases">
        <authorList>
            <consortium name="Pathogen Informatics"/>
        </authorList>
    </citation>
    <scope>NUCLEOTIDE SEQUENCE [LARGE SCALE GENOMIC DNA]</scope>
    <source>
        <strain evidence="6">NCTC10132</strain>
    </source>
</reference>
<keyword evidence="6" id="KW-1185">Reference proteome</keyword>
<comment type="similarity">
    <text evidence="1">Belongs to the type-I restriction system S methylase family.</text>
</comment>
<dbReference type="InterPro" id="IPR044946">
    <property type="entry name" value="Restrct_endonuc_typeI_TRD_sf"/>
</dbReference>
<evidence type="ECO:0000259" key="4">
    <source>
        <dbReference type="Pfam" id="PF01420"/>
    </source>
</evidence>
<keyword evidence="3" id="KW-0238">DNA-binding</keyword>
<dbReference type="SUPFAM" id="SSF116734">
    <property type="entry name" value="DNA methylase specificity domain"/>
    <property type="match status" value="1"/>
</dbReference>
<evidence type="ECO:0000313" key="6">
    <source>
        <dbReference type="Proteomes" id="UP000257559"/>
    </source>
</evidence>
<dbReference type="InterPro" id="IPR000055">
    <property type="entry name" value="Restrct_endonuc_typeI_TRD"/>
</dbReference>
<evidence type="ECO:0000313" key="5">
    <source>
        <dbReference type="EMBL" id="SYV97225.1"/>
    </source>
</evidence>
<dbReference type="AlphaFoldDB" id="A0A3B0PRA3"/>
<dbReference type="EMBL" id="LS991951">
    <property type="protein sequence ID" value="SYV97225.1"/>
    <property type="molecule type" value="Genomic_DNA"/>
</dbReference>
<name>A0A3B0PRA3_9BACT</name>
<accession>A0A3B0PRA3</accession>
<proteinExistence type="inferred from homology"/>
<evidence type="ECO:0000256" key="2">
    <source>
        <dbReference type="ARBA" id="ARBA00022747"/>
    </source>
</evidence>
<dbReference type="GO" id="GO:0003677">
    <property type="term" value="F:DNA binding"/>
    <property type="evidence" value="ECO:0007669"/>
    <property type="project" value="UniProtKB-KW"/>
</dbReference>
<dbReference type="KEGG" id="medw:NCTC10132_00584"/>
<evidence type="ECO:0000256" key="3">
    <source>
        <dbReference type="ARBA" id="ARBA00023125"/>
    </source>
</evidence>
<feature type="domain" description="Type I restriction modification DNA specificity" evidence="4">
    <location>
        <begin position="13"/>
        <end position="127"/>
    </location>
</feature>
<gene>
    <name evidence="5" type="ORF">NCTC10132_00584</name>
</gene>
<evidence type="ECO:0000256" key="1">
    <source>
        <dbReference type="ARBA" id="ARBA00010923"/>
    </source>
</evidence>
<organism evidence="5 6">
    <name type="scientific">Mycoplasmopsis edwardii</name>
    <dbReference type="NCBI Taxonomy" id="53558"/>
    <lineage>
        <taxon>Bacteria</taxon>
        <taxon>Bacillati</taxon>
        <taxon>Mycoplasmatota</taxon>
        <taxon>Mycoplasmoidales</taxon>
        <taxon>Metamycoplasmataceae</taxon>
        <taxon>Mycoplasmopsis</taxon>
    </lineage>
</organism>
<keyword evidence="2" id="KW-0680">Restriction system</keyword>
<protein>
    <submittedName>
        <fullName evidence="5">Type I restriction modification DNA specificity domain</fullName>
    </submittedName>
</protein>
<sequence>MGNLLNYYNGVSNEANQLNKGKYKIINLNSISTNGYLKPSGKFLNYSKETLKKDDIVIILSDIALGKLLGMTAVIPSDNEYVLNQRVGLLRNNNYQRIDSHFISFCINRKQKEIMKKGGGSSQLNLSKW</sequence>
<dbReference type="Gene3D" id="3.90.220.20">
    <property type="entry name" value="DNA methylase specificity domains"/>
    <property type="match status" value="1"/>
</dbReference>
<dbReference type="Proteomes" id="UP000257559">
    <property type="component" value="Chromosome"/>
</dbReference>
<feature type="non-terminal residue" evidence="5">
    <location>
        <position position="129"/>
    </location>
</feature>
<dbReference type="GO" id="GO:0009307">
    <property type="term" value="P:DNA restriction-modification system"/>
    <property type="evidence" value="ECO:0007669"/>
    <property type="project" value="UniProtKB-KW"/>
</dbReference>
<dbReference type="Pfam" id="PF01420">
    <property type="entry name" value="Methylase_S"/>
    <property type="match status" value="1"/>
</dbReference>